<keyword evidence="11" id="KW-0503">Monooxygenase</keyword>
<dbReference type="PANTHER" id="PTHR24302">
    <property type="entry name" value="CYTOCHROME P450 FAMILY 3"/>
    <property type="match status" value="1"/>
</dbReference>
<feature type="transmembrane region" description="Helical" evidence="13">
    <location>
        <begin position="12"/>
        <end position="27"/>
    </location>
</feature>
<dbReference type="InterPro" id="IPR036396">
    <property type="entry name" value="Cyt_P450_sf"/>
</dbReference>
<evidence type="ECO:0000256" key="5">
    <source>
        <dbReference type="ARBA" id="ARBA00022723"/>
    </source>
</evidence>
<dbReference type="PANTHER" id="PTHR24302:SF15">
    <property type="entry name" value="FATTY-ACID PEROXYGENASE"/>
    <property type="match status" value="1"/>
</dbReference>
<keyword evidence="7 11" id="KW-0560">Oxidoreductase</keyword>
<evidence type="ECO:0000256" key="10">
    <source>
        <dbReference type="PIRSR" id="PIRSR602401-1"/>
    </source>
</evidence>
<evidence type="ECO:0000256" key="3">
    <source>
        <dbReference type="ARBA" id="ARBA00010617"/>
    </source>
</evidence>
<sequence length="528" mass="60723">MIDLLSFTEPSIYLLISLVVLGIIYTFKKWPYNYLKQFGYPGPKPSFPWGSLKEVQRKGKYAVDAEWLNKYGDVVGFYLGRQPAVLIGDPEMLEQIMVKQFHNFTNRYKLVPMDSFSTKMVLNAKNEHWKYLRTLLSPNFSAKKLKEMQPLVQTAADNLDKTCNNFAKTGEDVDVNRLFGCFTMDVIATTAFGVEVNSQKNPDNPFVKNATYLVRRNRFASVFVIGFLSRKFFKFLLFTKVLATRSGKFFYDLCKKILADRKQGNGQFRKDLLQMMIDQQNDFTEEQPEKNAKNGDVKNGNIMNGDATNDDVPIPTKLVKRKLTDEEIIAQSTIFFLAGYETTATTLSFMAYLLALHQDIQDKVYQEIQSVIGKEAPDYNSVQKLTYLSQCLSETLRLYPIASSILRKSKKQITIKNWTIPANISINIPIHALHHNPKYWPNPEKFDPDRFSEEAQKTHTKFAYLPFGAGPRICIGMRLAQMEVKFAMTEILTKYKFVPSEKTENPIILNKQPLLSAKNGIWLKLERR</sequence>
<dbReference type="InterPro" id="IPR002401">
    <property type="entry name" value="Cyt_P450_E_grp-I"/>
</dbReference>
<name>A0A6P7TRR4_9MOLL</name>
<dbReference type="GO" id="GO:0005789">
    <property type="term" value="C:endoplasmic reticulum membrane"/>
    <property type="evidence" value="ECO:0007669"/>
    <property type="project" value="UniProtKB-SubCell"/>
</dbReference>
<comment type="similarity">
    <text evidence="3 11">Belongs to the cytochrome P450 family.</text>
</comment>
<evidence type="ECO:0000256" key="11">
    <source>
        <dbReference type="RuleBase" id="RU000461"/>
    </source>
</evidence>
<evidence type="ECO:0000256" key="4">
    <source>
        <dbReference type="ARBA" id="ARBA00022617"/>
    </source>
</evidence>
<evidence type="ECO:0000256" key="2">
    <source>
        <dbReference type="ARBA" id="ARBA00004406"/>
    </source>
</evidence>
<feature type="region of interest" description="Disordered" evidence="12">
    <location>
        <begin position="284"/>
        <end position="306"/>
    </location>
</feature>
<keyword evidence="5 10" id="KW-0479">Metal-binding</keyword>
<dbReference type="PRINTS" id="PR00463">
    <property type="entry name" value="EP450I"/>
</dbReference>
<accession>A0A6P7TRR4</accession>
<dbReference type="GO" id="GO:0016705">
    <property type="term" value="F:oxidoreductase activity, acting on paired donors, with incorporation or reduction of molecular oxygen"/>
    <property type="evidence" value="ECO:0007669"/>
    <property type="project" value="InterPro"/>
</dbReference>
<evidence type="ECO:0000313" key="15">
    <source>
        <dbReference type="RefSeq" id="XP_029651601.1"/>
    </source>
</evidence>
<comment type="function">
    <text evidence="9">Cytochromes P450 are a group of heme-thiolate monooxygenases. They oxidize a variety of structurally unrelated compounds, including steroids, fatty acids, and xenobiotics.</text>
</comment>
<protein>
    <submittedName>
        <fullName evidence="15">Cytochrome P450 3A14</fullName>
    </submittedName>
</protein>
<evidence type="ECO:0000313" key="14">
    <source>
        <dbReference type="Proteomes" id="UP000515154"/>
    </source>
</evidence>
<dbReference type="Proteomes" id="UP000515154">
    <property type="component" value="Linkage group LG26"/>
</dbReference>
<proteinExistence type="inferred from homology"/>
<dbReference type="InterPro" id="IPR017972">
    <property type="entry name" value="Cyt_P450_CS"/>
</dbReference>
<dbReference type="KEGG" id="osn:115224815"/>
<evidence type="ECO:0000256" key="12">
    <source>
        <dbReference type="SAM" id="MobiDB-lite"/>
    </source>
</evidence>
<keyword evidence="8 10" id="KW-0408">Iron</keyword>
<dbReference type="InterPro" id="IPR050705">
    <property type="entry name" value="Cytochrome_P450_3A"/>
</dbReference>
<evidence type="ECO:0000256" key="13">
    <source>
        <dbReference type="SAM" id="Phobius"/>
    </source>
</evidence>
<dbReference type="Gene3D" id="1.10.630.10">
    <property type="entry name" value="Cytochrome P450"/>
    <property type="match status" value="1"/>
</dbReference>
<dbReference type="CDD" id="cd11055">
    <property type="entry name" value="CYP3A-like"/>
    <property type="match status" value="1"/>
</dbReference>
<dbReference type="GO" id="GO:0005506">
    <property type="term" value="F:iron ion binding"/>
    <property type="evidence" value="ECO:0007669"/>
    <property type="project" value="InterPro"/>
</dbReference>
<dbReference type="PRINTS" id="PR00385">
    <property type="entry name" value="P450"/>
</dbReference>
<keyword evidence="14" id="KW-1185">Reference proteome</keyword>
<evidence type="ECO:0000256" key="8">
    <source>
        <dbReference type="ARBA" id="ARBA00023004"/>
    </source>
</evidence>
<evidence type="ECO:0000256" key="9">
    <source>
        <dbReference type="ARBA" id="ARBA00043906"/>
    </source>
</evidence>
<keyword evidence="13" id="KW-0472">Membrane</keyword>
<dbReference type="RefSeq" id="XP_029651601.1">
    <property type="nucleotide sequence ID" value="XM_029795741.2"/>
</dbReference>
<feature type="binding site" description="axial binding residue" evidence="10">
    <location>
        <position position="474"/>
    </location>
    <ligand>
        <name>heme</name>
        <dbReference type="ChEBI" id="CHEBI:30413"/>
    </ligand>
    <ligandPart>
        <name>Fe</name>
        <dbReference type="ChEBI" id="CHEBI:18248"/>
    </ligandPart>
</feature>
<dbReference type="PROSITE" id="PS00086">
    <property type="entry name" value="CYTOCHROME_P450"/>
    <property type="match status" value="1"/>
</dbReference>
<dbReference type="SUPFAM" id="SSF48264">
    <property type="entry name" value="Cytochrome P450"/>
    <property type="match status" value="1"/>
</dbReference>
<dbReference type="FunFam" id="1.10.630.10:FF:000042">
    <property type="entry name" value="Cytochrome P450"/>
    <property type="match status" value="1"/>
</dbReference>
<comment type="subcellular location">
    <subcellularLocation>
        <location evidence="2">Endoplasmic reticulum membrane</location>
        <topology evidence="2">Peripheral membrane protein</topology>
    </subcellularLocation>
    <subcellularLocation>
        <location evidence="1">Microsome membrane</location>
        <topology evidence="1">Peripheral membrane protein</topology>
    </subcellularLocation>
</comment>
<comment type="cofactor">
    <cofactor evidence="10">
        <name>heme</name>
        <dbReference type="ChEBI" id="CHEBI:30413"/>
    </cofactor>
</comment>
<dbReference type="GO" id="GO:0008395">
    <property type="term" value="F:steroid hydroxylase activity"/>
    <property type="evidence" value="ECO:0007669"/>
    <property type="project" value="TreeGrafter"/>
</dbReference>
<evidence type="ECO:0000256" key="1">
    <source>
        <dbReference type="ARBA" id="ARBA00004174"/>
    </source>
</evidence>
<gene>
    <name evidence="15" type="primary">LOC115224815</name>
</gene>
<dbReference type="GO" id="GO:0020037">
    <property type="term" value="F:heme binding"/>
    <property type="evidence" value="ECO:0007669"/>
    <property type="project" value="InterPro"/>
</dbReference>
<organism evidence="14 15">
    <name type="scientific">Octopus sinensis</name>
    <name type="common">East Asian common octopus</name>
    <dbReference type="NCBI Taxonomy" id="2607531"/>
    <lineage>
        <taxon>Eukaryota</taxon>
        <taxon>Metazoa</taxon>
        <taxon>Spiralia</taxon>
        <taxon>Lophotrochozoa</taxon>
        <taxon>Mollusca</taxon>
        <taxon>Cephalopoda</taxon>
        <taxon>Coleoidea</taxon>
        <taxon>Octopodiformes</taxon>
        <taxon>Octopoda</taxon>
        <taxon>Incirrata</taxon>
        <taxon>Octopodidae</taxon>
        <taxon>Octopus</taxon>
    </lineage>
</organism>
<feature type="compositionally biased region" description="Basic and acidic residues" evidence="12">
    <location>
        <begin position="287"/>
        <end position="296"/>
    </location>
</feature>
<dbReference type="AlphaFoldDB" id="A0A6P7TRR4"/>
<dbReference type="Pfam" id="PF00067">
    <property type="entry name" value="p450"/>
    <property type="match status" value="2"/>
</dbReference>
<keyword evidence="6" id="KW-0492">Microsome</keyword>
<keyword evidence="13" id="KW-0812">Transmembrane</keyword>
<keyword evidence="13" id="KW-1133">Transmembrane helix</keyword>
<keyword evidence="6" id="KW-0256">Endoplasmic reticulum</keyword>
<dbReference type="InterPro" id="IPR001128">
    <property type="entry name" value="Cyt_P450"/>
</dbReference>
<evidence type="ECO:0000256" key="6">
    <source>
        <dbReference type="ARBA" id="ARBA00022848"/>
    </source>
</evidence>
<keyword evidence="4 10" id="KW-0349">Heme</keyword>
<evidence type="ECO:0000256" key="7">
    <source>
        <dbReference type="ARBA" id="ARBA00023002"/>
    </source>
</evidence>
<reference evidence="15" key="1">
    <citation type="submission" date="2025-08" db="UniProtKB">
        <authorList>
            <consortium name="RefSeq"/>
        </authorList>
    </citation>
    <scope>IDENTIFICATION</scope>
</reference>